<dbReference type="Proteomes" id="UP001558613">
    <property type="component" value="Unassembled WGS sequence"/>
</dbReference>
<comment type="caution">
    <text evidence="2">The sequence shown here is derived from an EMBL/GenBank/DDBJ whole genome shotgun (WGS) entry which is preliminary data.</text>
</comment>
<keyword evidence="3" id="KW-1185">Reference proteome</keyword>
<organism evidence="2 3">
    <name type="scientific">Cirrhinus molitorella</name>
    <name type="common">mud carp</name>
    <dbReference type="NCBI Taxonomy" id="172907"/>
    <lineage>
        <taxon>Eukaryota</taxon>
        <taxon>Metazoa</taxon>
        <taxon>Chordata</taxon>
        <taxon>Craniata</taxon>
        <taxon>Vertebrata</taxon>
        <taxon>Euteleostomi</taxon>
        <taxon>Actinopterygii</taxon>
        <taxon>Neopterygii</taxon>
        <taxon>Teleostei</taxon>
        <taxon>Ostariophysi</taxon>
        <taxon>Cypriniformes</taxon>
        <taxon>Cyprinidae</taxon>
        <taxon>Labeoninae</taxon>
        <taxon>Labeonini</taxon>
        <taxon>Cirrhinus</taxon>
    </lineage>
</organism>
<evidence type="ECO:0000313" key="2">
    <source>
        <dbReference type="EMBL" id="KAL1277787.1"/>
    </source>
</evidence>
<accession>A0ABR3NL98</accession>
<gene>
    <name evidence="2" type="ORF">QQF64_024460</name>
</gene>
<dbReference type="EMBL" id="JAYMGO010000003">
    <property type="protein sequence ID" value="KAL1277787.1"/>
    <property type="molecule type" value="Genomic_DNA"/>
</dbReference>
<feature type="region of interest" description="Disordered" evidence="1">
    <location>
        <begin position="72"/>
        <end position="108"/>
    </location>
</feature>
<sequence length="108" mass="12146">MKECPFICHRALHGIETRNTVGSFTNIALHEVACQLRVTQSGRPEEHMVRGAPQYPRVPHAPFQINTRVHLARRDPPSAQTEQAENKCRSPKQINRRAIQNARDGSAG</sequence>
<proteinExistence type="predicted"/>
<evidence type="ECO:0000256" key="1">
    <source>
        <dbReference type="SAM" id="MobiDB-lite"/>
    </source>
</evidence>
<evidence type="ECO:0000313" key="3">
    <source>
        <dbReference type="Proteomes" id="UP001558613"/>
    </source>
</evidence>
<reference evidence="2 3" key="1">
    <citation type="submission" date="2023-09" db="EMBL/GenBank/DDBJ databases">
        <authorList>
            <person name="Wang M."/>
        </authorList>
    </citation>
    <scope>NUCLEOTIDE SEQUENCE [LARGE SCALE GENOMIC DNA]</scope>
    <source>
        <strain evidence="2">GT-2023</strain>
        <tissue evidence="2">Liver</tissue>
    </source>
</reference>
<name>A0ABR3NL98_9TELE</name>
<protein>
    <submittedName>
        <fullName evidence="2">Uncharacterized protein</fullName>
    </submittedName>
</protein>